<evidence type="ECO:0000256" key="2">
    <source>
        <dbReference type="ARBA" id="ARBA00023002"/>
    </source>
</evidence>
<evidence type="ECO:0000313" key="7">
    <source>
        <dbReference type="Proteomes" id="UP001295794"/>
    </source>
</evidence>
<evidence type="ECO:0000259" key="5">
    <source>
        <dbReference type="Pfam" id="PF01370"/>
    </source>
</evidence>
<keyword evidence="4" id="KW-0472">Membrane</keyword>
<dbReference type="EMBL" id="CAVNYO010000138">
    <property type="protein sequence ID" value="CAK5268753.1"/>
    <property type="molecule type" value="Genomic_DNA"/>
</dbReference>
<feature type="transmembrane region" description="Helical" evidence="4">
    <location>
        <begin position="15"/>
        <end position="33"/>
    </location>
</feature>
<accession>A0AAD2H3I4</accession>
<dbReference type="Proteomes" id="UP001295794">
    <property type="component" value="Unassembled WGS sequence"/>
</dbReference>
<feature type="non-terminal residue" evidence="6">
    <location>
        <position position="1"/>
    </location>
</feature>
<dbReference type="InterPro" id="IPR001509">
    <property type="entry name" value="Epimerase_deHydtase"/>
</dbReference>
<evidence type="ECO:0000256" key="3">
    <source>
        <dbReference type="ARBA" id="ARBA00023027"/>
    </source>
</evidence>
<dbReference type="SUPFAM" id="SSF51735">
    <property type="entry name" value="NAD(P)-binding Rossmann-fold domains"/>
    <property type="match status" value="1"/>
</dbReference>
<keyword evidence="2" id="KW-0560">Oxidoreductase</keyword>
<dbReference type="Pfam" id="PF01370">
    <property type="entry name" value="Epimerase"/>
    <property type="match status" value="1"/>
</dbReference>
<gene>
    <name evidence="6" type="ORF">MYCIT1_LOCUS12036</name>
</gene>
<dbReference type="Gene3D" id="3.40.50.720">
    <property type="entry name" value="NAD(P)-binding Rossmann-like Domain"/>
    <property type="match status" value="1"/>
</dbReference>
<reference evidence="6" key="1">
    <citation type="submission" date="2023-11" db="EMBL/GenBank/DDBJ databases">
        <authorList>
            <person name="De Vega J J."/>
            <person name="De Vega J J."/>
        </authorList>
    </citation>
    <scope>NUCLEOTIDE SEQUENCE</scope>
</reference>
<keyword evidence="7" id="KW-1185">Reference proteome</keyword>
<feature type="domain" description="NAD-dependent epimerase/dehydratase" evidence="5">
    <location>
        <begin position="49"/>
        <end position="211"/>
    </location>
</feature>
<keyword evidence="4" id="KW-1133">Transmembrane helix</keyword>
<keyword evidence="4" id="KW-0812">Transmembrane</keyword>
<dbReference type="AlphaFoldDB" id="A0AAD2H3I4"/>
<feature type="non-terminal residue" evidence="6">
    <location>
        <position position="213"/>
    </location>
</feature>
<sequence length="213" mass="23656">FNSLLRPVNAMRSYPQYRLLFLVFALVCCFYALRPSAMKSSGTSHLAKIAVTGSNGSVGKRVVLAALQRGYQVVGIDHSSAIMPENAENFSFLQVDLKDYEQTLRALEGCQAVIHLAAVPNPADYRVLTHNSNVIISWNVLRAASELGIKRIAQASSVNVLPMVYSKEHRFEFFPIDESHVCLPDEPYGLSKVISELQADTIVRRYPDLRVAS</sequence>
<name>A0AAD2H3I4_9AGAR</name>
<dbReference type="InterPro" id="IPR036291">
    <property type="entry name" value="NAD(P)-bd_dom_sf"/>
</dbReference>
<keyword evidence="3" id="KW-0520">NAD</keyword>
<protein>
    <recommendedName>
        <fullName evidence="5">NAD-dependent epimerase/dehydratase domain-containing protein</fullName>
    </recommendedName>
</protein>
<comment type="caution">
    <text evidence="6">The sequence shown here is derived from an EMBL/GenBank/DDBJ whole genome shotgun (WGS) entry which is preliminary data.</text>
</comment>
<evidence type="ECO:0000313" key="6">
    <source>
        <dbReference type="EMBL" id="CAK5268753.1"/>
    </source>
</evidence>
<dbReference type="GO" id="GO:0016491">
    <property type="term" value="F:oxidoreductase activity"/>
    <property type="evidence" value="ECO:0007669"/>
    <property type="project" value="UniProtKB-KW"/>
</dbReference>
<dbReference type="PANTHER" id="PTHR43103:SF5">
    <property type="entry name" value="4-EPIMERASE, PUTATIVE (AFU_ORTHOLOGUE AFUA_7G00360)-RELATED"/>
    <property type="match status" value="1"/>
</dbReference>
<dbReference type="PANTHER" id="PTHR43103">
    <property type="entry name" value="NUCLEOSIDE-DIPHOSPHATE-SUGAR EPIMERASE"/>
    <property type="match status" value="1"/>
</dbReference>
<evidence type="ECO:0000256" key="4">
    <source>
        <dbReference type="SAM" id="Phobius"/>
    </source>
</evidence>
<proteinExistence type="inferred from homology"/>
<comment type="similarity">
    <text evidence="1">Belongs to the NAD(P)-dependent epimerase/dehydratase family.</text>
</comment>
<evidence type="ECO:0000256" key="1">
    <source>
        <dbReference type="ARBA" id="ARBA00007637"/>
    </source>
</evidence>
<organism evidence="6 7">
    <name type="scientific">Mycena citricolor</name>
    <dbReference type="NCBI Taxonomy" id="2018698"/>
    <lineage>
        <taxon>Eukaryota</taxon>
        <taxon>Fungi</taxon>
        <taxon>Dikarya</taxon>
        <taxon>Basidiomycota</taxon>
        <taxon>Agaricomycotina</taxon>
        <taxon>Agaricomycetes</taxon>
        <taxon>Agaricomycetidae</taxon>
        <taxon>Agaricales</taxon>
        <taxon>Marasmiineae</taxon>
        <taxon>Mycenaceae</taxon>
        <taxon>Mycena</taxon>
    </lineage>
</organism>